<organism evidence="6 7">
    <name type="scientific">Paludibaculum fermentans</name>
    <dbReference type="NCBI Taxonomy" id="1473598"/>
    <lineage>
        <taxon>Bacteria</taxon>
        <taxon>Pseudomonadati</taxon>
        <taxon>Acidobacteriota</taxon>
        <taxon>Terriglobia</taxon>
        <taxon>Bryobacterales</taxon>
        <taxon>Bryobacteraceae</taxon>
        <taxon>Paludibaculum</taxon>
    </lineage>
</organism>
<dbReference type="Gene3D" id="3.20.20.100">
    <property type="entry name" value="NADP-dependent oxidoreductase domain"/>
    <property type="match status" value="1"/>
</dbReference>
<dbReference type="InterPro" id="IPR017896">
    <property type="entry name" value="4Fe4S_Fe-S-bd"/>
</dbReference>
<evidence type="ECO:0000256" key="2">
    <source>
        <dbReference type="ARBA" id="ARBA00023004"/>
    </source>
</evidence>
<proteinExistence type="predicted"/>
<feature type="chain" id="PRO_5033006351" evidence="4">
    <location>
        <begin position="23"/>
        <end position="376"/>
    </location>
</feature>
<dbReference type="InterPro" id="IPR053135">
    <property type="entry name" value="AKR2_Oxidoreductase"/>
</dbReference>
<dbReference type="PANTHER" id="PTHR43312:SF1">
    <property type="entry name" value="NADP-DEPENDENT OXIDOREDUCTASE DOMAIN-CONTAINING PROTEIN"/>
    <property type="match status" value="1"/>
</dbReference>
<dbReference type="AlphaFoldDB" id="A0A7S7NVI8"/>
<dbReference type="PROSITE" id="PS51318">
    <property type="entry name" value="TAT"/>
    <property type="match status" value="1"/>
</dbReference>
<dbReference type="InterPro" id="IPR023210">
    <property type="entry name" value="NADP_OxRdtase_dom"/>
</dbReference>
<dbReference type="KEGG" id="pfer:IRI77_11230"/>
<evidence type="ECO:0000256" key="3">
    <source>
        <dbReference type="ARBA" id="ARBA00023014"/>
    </source>
</evidence>
<dbReference type="SUPFAM" id="SSF51430">
    <property type="entry name" value="NAD(P)-linked oxidoreductase"/>
    <property type="match status" value="1"/>
</dbReference>
<dbReference type="Pfam" id="PF13187">
    <property type="entry name" value="Fer4_9"/>
    <property type="match status" value="1"/>
</dbReference>
<dbReference type="Pfam" id="PF00248">
    <property type="entry name" value="Aldo_ket_red"/>
    <property type="match status" value="1"/>
</dbReference>
<evidence type="ECO:0000256" key="4">
    <source>
        <dbReference type="SAM" id="SignalP"/>
    </source>
</evidence>
<dbReference type="RefSeq" id="WP_194452156.1">
    <property type="nucleotide sequence ID" value="NZ_CP063849.1"/>
</dbReference>
<sequence length="376" mass="40806">MSSNFSRRGFLAAGAISPALLAAPGAPAPAAIRTLGKTGLKVTSVGFGCMVTSDPTVIERAIDQGITYFDTARVYSGGNNERMVGAAVKPHRQKLVLSSKTIAKDKDGALRDIDTTLKELGTDHIDIWYLHAKDRADQITPELIEAQQIAKKQGKIRFAGLSLHNGHAEVIPAAIKTGSIDVILTTYNFAMAATMEPLVKSISDAGIGVVAMKVMAGSMRLDRSYDFDRAKAAMAKPGAALSALKWALRMPYVHTAIPSIKDNEQLDENLKALREPYQAADAKLLAAHLERITPLYCRMCGTCAGTCPQGLPVSDMLRYLTYADGYGEFAMARDNFRTMPAELQQVRCESCDRCTIQCPNGVRVQERLIRTQELLA</sequence>
<evidence type="ECO:0000256" key="1">
    <source>
        <dbReference type="ARBA" id="ARBA00022723"/>
    </source>
</evidence>
<dbReference type="InterPro" id="IPR006311">
    <property type="entry name" value="TAT_signal"/>
</dbReference>
<dbReference type="InterPro" id="IPR017900">
    <property type="entry name" value="4Fe4S_Fe_S_CS"/>
</dbReference>
<accession>A0A7S7NVI8</accession>
<feature type="signal peptide" evidence="4">
    <location>
        <begin position="1"/>
        <end position="22"/>
    </location>
</feature>
<dbReference type="PANTHER" id="PTHR43312">
    <property type="entry name" value="D-THREO-ALDOSE 1-DEHYDROGENASE"/>
    <property type="match status" value="1"/>
</dbReference>
<dbReference type="EMBL" id="CP063849">
    <property type="protein sequence ID" value="QOY90493.1"/>
    <property type="molecule type" value="Genomic_DNA"/>
</dbReference>
<evidence type="ECO:0000259" key="5">
    <source>
        <dbReference type="PROSITE" id="PS51379"/>
    </source>
</evidence>
<protein>
    <submittedName>
        <fullName evidence="6">Aldo/keto reductase</fullName>
    </submittedName>
</protein>
<name>A0A7S7NVI8_PALFE</name>
<evidence type="ECO:0000313" key="7">
    <source>
        <dbReference type="Proteomes" id="UP000593892"/>
    </source>
</evidence>
<gene>
    <name evidence="6" type="ORF">IRI77_11230</name>
</gene>
<keyword evidence="2" id="KW-0408">Iron</keyword>
<dbReference type="PROSITE" id="PS00198">
    <property type="entry name" value="4FE4S_FER_1"/>
    <property type="match status" value="2"/>
</dbReference>
<dbReference type="CDD" id="cd19105">
    <property type="entry name" value="AKR_unchar"/>
    <property type="match status" value="1"/>
</dbReference>
<dbReference type="GO" id="GO:0046872">
    <property type="term" value="F:metal ion binding"/>
    <property type="evidence" value="ECO:0007669"/>
    <property type="project" value="UniProtKB-KW"/>
</dbReference>
<dbReference type="InterPro" id="IPR036812">
    <property type="entry name" value="NAD(P)_OxRdtase_dom_sf"/>
</dbReference>
<keyword evidence="4" id="KW-0732">Signal</keyword>
<feature type="domain" description="4Fe-4S ferredoxin-type" evidence="5">
    <location>
        <begin position="339"/>
        <end position="367"/>
    </location>
</feature>
<keyword evidence="7" id="KW-1185">Reference proteome</keyword>
<keyword evidence="3" id="KW-0411">Iron-sulfur</keyword>
<dbReference type="SUPFAM" id="SSF46548">
    <property type="entry name" value="alpha-helical ferredoxin"/>
    <property type="match status" value="1"/>
</dbReference>
<dbReference type="GO" id="GO:0051536">
    <property type="term" value="F:iron-sulfur cluster binding"/>
    <property type="evidence" value="ECO:0007669"/>
    <property type="project" value="UniProtKB-KW"/>
</dbReference>
<reference evidence="6 7" key="1">
    <citation type="submission" date="2020-10" db="EMBL/GenBank/DDBJ databases">
        <title>Complete genome sequence of Paludibaculum fermentans P105T, a facultatively anaerobic acidobacterium capable of dissimilatory Fe(III) reduction.</title>
        <authorList>
            <person name="Dedysh S.N."/>
            <person name="Beletsky A.V."/>
            <person name="Kulichevskaya I.S."/>
            <person name="Mardanov A.V."/>
            <person name="Ravin N.V."/>
        </authorList>
    </citation>
    <scope>NUCLEOTIDE SEQUENCE [LARGE SCALE GENOMIC DNA]</scope>
    <source>
        <strain evidence="6 7">P105</strain>
    </source>
</reference>
<evidence type="ECO:0000313" key="6">
    <source>
        <dbReference type="EMBL" id="QOY90493.1"/>
    </source>
</evidence>
<keyword evidence="1" id="KW-0479">Metal-binding</keyword>
<dbReference type="Proteomes" id="UP000593892">
    <property type="component" value="Chromosome"/>
</dbReference>
<dbReference type="PROSITE" id="PS51379">
    <property type="entry name" value="4FE4S_FER_2"/>
    <property type="match status" value="1"/>
</dbReference>